<dbReference type="EMBL" id="MCGT01000005">
    <property type="protein sequence ID" value="ORX59454.1"/>
    <property type="molecule type" value="Genomic_DNA"/>
</dbReference>
<feature type="compositionally biased region" description="Basic and acidic residues" evidence="1">
    <location>
        <begin position="388"/>
        <end position="397"/>
    </location>
</feature>
<feature type="region of interest" description="Disordered" evidence="1">
    <location>
        <begin position="239"/>
        <end position="565"/>
    </location>
</feature>
<protein>
    <submittedName>
        <fullName evidence="2">Uncharacterized protein</fullName>
    </submittedName>
</protein>
<feature type="compositionally biased region" description="Pro residues" evidence="1">
    <location>
        <begin position="300"/>
        <end position="311"/>
    </location>
</feature>
<accession>A0A1X2GQX8</accession>
<dbReference type="STRING" id="101127.A0A1X2GQX8"/>
<feature type="compositionally biased region" description="Low complexity" evidence="1">
    <location>
        <begin position="421"/>
        <end position="440"/>
    </location>
</feature>
<reference evidence="2 3" key="1">
    <citation type="submission" date="2016-07" db="EMBL/GenBank/DDBJ databases">
        <title>Pervasive Adenine N6-methylation of Active Genes in Fungi.</title>
        <authorList>
            <consortium name="DOE Joint Genome Institute"/>
            <person name="Mondo S.J."/>
            <person name="Dannebaum R.O."/>
            <person name="Kuo R.C."/>
            <person name="Labutti K."/>
            <person name="Haridas S."/>
            <person name="Kuo A."/>
            <person name="Salamov A."/>
            <person name="Ahrendt S.R."/>
            <person name="Lipzen A."/>
            <person name="Sullivan W."/>
            <person name="Andreopoulos W.B."/>
            <person name="Clum A."/>
            <person name="Lindquist E."/>
            <person name="Daum C."/>
            <person name="Ramamoorthy G.K."/>
            <person name="Gryganskyi A."/>
            <person name="Culley D."/>
            <person name="Magnuson J.K."/>
            <person name="James T.Y."/>
            <person name="O'Malley M.A."/>
            <person name="Stajich J.E."/>
            <person name="Spatafora J.W."/>
            <person name="Visel A."/>
            <person name="Grigoriev I.V."/>
        </authorList>
    </citation>
    <scope>NUCLEOTIDE SEQUENCE [LARGE SCALE GENOMIC DNA]</scope>
    <source>
        <strain evidence="2 3">NRRL 3301</strain>
    </source>
</reference>
<dbReference type="OrthoDB" id="2158148at2759"/>
<feature type="compositionally biased region" description="Low complexity" evidence="1">
    <location>
        <begin position="465"/>
        <end position="490"/>
    </location>
</feature>
<feature type="compositionally biased region" description="Polar residues" evidence="1">
    <location>
        <begin position="320"/>
        <end position="332"/>
    </location>
</feature>
<sequence>MTNTPVIMLPPSSLAPSPTASLMDSFHSLMDAPSRQSQPTSSSRDLSVGEWAHGKSAKCKPPVLVHGQDWKDVNKNIKQMDQLYDATFFTWLKSEDNVLVTAMYLHRIANEYSLDRIINAVKWLVADWRWESTSILVRHITVGWTDEQGDLQRAQLLRHLTQTWATQYTATLITTILATPPYVTTTHTQRERFLRAFTDGWDFSKLSEFFMYLQSQANVDYKVKCLMLQEAARRERETLSAKLNKRRRKRQLQLEDPSDDTGLPTIEPASSSVQPDPSEDPSDLPVDPATSVTTSAIATFPPPPPTTPMPTLPMVHGASSPPSCLTSSFLPTTSPPASIPEEAPHFYPSLDDLQVLPSPSSSPSLPPSNTPPSSSRFHHRRISSNDLLDVKRQRYSDEPDENESPAQDLQEPCSSSLGCLNNASSNNTTSSTPASHPSPHTYHHHHHHHHHHHQYHHHHHDRLTSDLSRLDLGAVSRTSVSSVSPGTPSSWLHRRRSSTSNNPDAPTSTPTSSSSIPCAAEPSPLMDATPNEEDMDPAAGSSSGLRKQRNALSSSRSLHPSFIEQ</sequence>
<feature type="compositionally biased region" description="Polar residues" evidence="1">
    <location>
        <begin position="404"/>
        <end position="419"/>
    </location>
</feature>
<feature type="compositionally biased region" description="Polar residues" evidence="1">
    <location>
        <begin position="540"/>
        <end position="565"/>
    </location>
</feature>
<evidence type="ECO:0000313" key="2">
    <source>
        <dbReference type="EMBL" id="ORX59454.1"/>
    </source>
</evidence>
<feature type="compositionally biased region" description="Low complexity" evidence="1">
    <location>
        <begin position="348"/>
        <end position="363"/>
    </location>
</feature>
<evidence type="ECO:0000313" key="3">
    <source>
        <dbReference type="Proteomes" id="UP000242146"/>
    </source>
</evidence>
<dbReference type="AlphaFoldDB" id="A0A1X2GQX8"/>
<dbReference type="Proteomes" id="UP000242146">
    <property type="component" value="Unassembled WGS sequence"/>
</dbReference>
<proteinExistence type="predicted"/>
<feature type="compositionally biased region" description="Basic residues" evidence="1">
    <location>
        <begin position="441"/>
        <end position="461"/>
    </location>
</feature>
<organism evidence="2 3">
    <name type="scientific">Hesseltinella vesiculosa</name>
    <dbReference type="NCBI Taxonomy" id="101127"/>
    <lineage>
        <taxon>Eukaryota</taxon>
        <taxon>Fungi</taxon>
        <taxon>Fungi incertae sedis</taxon>
        <taxon>Mucoromycota</taxon>
        <taxon>Mucoromycotina</taxon>
        <taxon>Mucoromycetes</taxon>
        <taxon>Mucorales</taxon>
        <taxon>Cunninghamellaceae</taxon>
        <taxon>Hesseltinella</taxon>
    </lineage>
</organism>
<keyword evidence="3" id="KW-1185">Reference proteome</keyword>
<comment type="caution">
    <text evidence="2">The sequence shown here is derived from an EMBL/GenBank/DDBJ whole genome shotgun (WGS) entry which is preliminary data.</text>
</comment>
<feature type="compositionally biased region" description="Low complexity" evidence="1">
    <location>
        <begin position="498"/>
        <end position="517"/>
    </location>
</feature>
<gene>
    <name evidence="2" type="ORF">DM01DRAFT_1405015</name>
</gene>
<name>A0A1X2GQX8_9FUNG</name>
<evidence type="ECO:0000256" key="1">
    <source>
        <dbReference type="SAM" id="MobiDB-lite"/>
    </source>
</evidence>